<feature type="transmembrane region" description="Helical" evidence="1">
    <location>
        <begin position="60"/>
        <end position="79"/>
    </location>
</feature>
<proteinExistence type="predicted"/>
<name>A0A5N6DZB3_ASPPA</name>
<dbReference type="EMBL" id="ML734944">
    <property type="protein sequence ID" value="KAB8210104.1"/>
    <property type="molecule type" value="Genomic_DNA"/>
</dbReference>
<evidence type="ECO:0000313" key="3">
    <source>
        <dbReference type="Proteomes" id="UP000326532"/>
    </source>
</evidence>
<organism evidence="2 3">
    <name type="scientific">Aspergillus parasiticus</name>
    <dbReference type="NCBI Taxonomy" id="5067"/>
    <lineage>
        <taxon>Eukaryota</taxon>
        <taxon>Fungi</taxon>
        <taxon>Dikarya</taxon>
        <taxon>Ascomycota</taxon>
        <taxon>Pezizomycotina</taxon>
        <taxon>Eurotiomycetes</taxon>
        <taxon>Eurotiomycetidae</taxon>
        <taxon>Eurotiales</taxon>
        <taxon>Aspergillaceae</taxon>
        <taxon>Aspergillus</taxon>
        <taxon>Aspergillus subgen. Circumdati</taxon>
    </lineage>
</organism>
<protein>
    <submittedName>
        <fullName evidence="2">Uncharacterized protein</fullName>
    </submittedName>
</protein>
<dbReference type="OMA" id="RCYTHAL"/>
<keyword evidence="1" id="KW-0812">Transmembrane</keyword>
<keyword evidence="1" id="KW-1133">Transmembrane helix</keyword>
<gene>
    <name evidence="2" type="ORF">BDV34DRAFT_209880</name>
</gene>
<sequence>MDVLIGDWAGSFLTPDFITTLTRYDLGTRSLVYRQLFKRFVSIDANHTHKMILTHISETLVFFLLIVTTTLATLTRYTIPITAGTLILETRQQLNDMAAAYSMGTLDDRDGGYYLLDHDGEILAVAADGLCEELDVSMASARRVYEQHSSFDLYSGEVQEVTLQSHDAQLRRSGENSCSHPRCYTHALCETYSDCFVCSSSHHWCY</sequence>
<dbReference type="AlphaFoldDB" id="A0A5N6DZB3"/>
<evidence type="ECO:0000256" key="1">
    <source>
        <dbReference type="SAM" id="Phobius"/>
    </source>
</evidence>
<accession>A0A5N6DZB3</accession>
<evidence type="ECO:0000313" key="2">
    <source>
        <dbReference type="EMBL" id="KAB8210104.1"/>
    </source>
</evidence>
<reference evidence="2 3" key="1">
    <citation type="submission" date="2019-04" db="EMBL/GenBank/DDBJ databases">
        <title>Fungal friends and foes A comparative genomics study of 23 Aspergillus species from section Flavi.</title>
        <authorList>
            <consortium name="DOE Joint Genome Institute"/>
            <person name="Kjaerbolling I."/>
            <person name="Vesth T.C."/>
            <person name="Frisvad J.C."/>
            <person name="Nybo J.L."/>
            <person name="Theobald S."/>
            <person name="Kildgaard S."/>
            <person name="Petersen T.I."/>
            <person name="Kuo A."/>
            <person name="Sato A."/>
            <person name="Lyhne E.K."/>
            <person name="Kogle M.E."/>
            <person name="Wiebenga A."/>
            <person name="Kun R.S."/>
            <person name="Lubbers R.J."/>
            <person name="Makela M.R."/>
            <person name="Barry K."/>
            <person name="Chovatia M."/>
            <person name="Clum A."/>
            <person name="Daum C."/>
            <person name="Haridas S."/>
            <person name="He G."/>
            <person name="LaButti K."/>
            <person name="Lipzen A."/>
            <person name="Mondo S."/>
            <person name="Pangilinan J."/>
            <person name="Riley R."/>
            <person name="Salamov A."/>
            <person name="Simmons B.A."/>
            <person name="Magnuson J.K."/>
            <person name="Henrissat B."/>
            <person name="Mortensen U.H."/>
            <person name="Larsen T.O."/>
            <person name="De vries R.P."/>
            <person name="Grigoriev I.V."/>
            <person name="Machida M."/>
            <person name="Baker S.E."/>
            <person name="Andersen M.R."/>
        </authorList>
    </citation>
    <scope>NUCLEOTIDE SEQUENCE [LARGE SCALE GENOMIC DNA]</scope>
    <source>
        <strain evidence="2 3">CBS 117618</strain>
    </source>
</reference>
<keyword evidence="3" id="KW-1185">Reference proteome</keyword>
<dbReference type="Proteomes" id="UP000326532">
    <property type="component" value="Unassembled WGS sequence"/>
</dbReference>
<keyword evidence="1" id="KW-0472">Membrane</keyword>
<dbReference type="VEuPathDB" id="FungiDB:BDV34DRAFT_209880"/>